<dbReference type="HOGENOM" id="CLU_2974117_0_0_5"/>
<organism evidence="2 3">
    <name type="scientific">Paramagnetospirillum magneticum (strain ATCC 700264 / AMB-1)</name>
    <name type="common">Magnetospirillum magneticum</name>
    <dbReference type="NCBI Taxonomy" id="342108"/>
    <lineage>
        <taxon>Bacteria</taxon>
        <taxon>Pseudomonadati</taxon>
        <taxon>Pseudomonadota</taxon>
        <taxon>Alphaproteobacteria</taxon>
        <taxon>Rhodospirillales</taxon>
        <taxon>Magnetospirillaceae</taxon>
        <taxon>Paramagnetospirillum</taxon>
    </lineage>
</organism>
<feature type="region of interest" description="Disordered" evidence="1">
    <location>
        <begin position="16"/>
        <end position="58"/>
    </location>
</feature>
<evidence type="ECO:0000313" key="2">
    <source>
        <dbReference type="EMBL" id="BAE51020.1"/>
    </source>
</evidence>
<evidence type="ECO:0000313" key="3">
    <source>
        <dbReference type="Proteomes" id="UP000007058"/>
    </source>
</evidence>
<reference evidence="2 3" key="1">
    <citation type="journal article" date="2005" name="DNA Res.">
        <title>Complete genome sequence of the facultative anaerobic magnetotactic bacterium Magnetospirillum sp. strain AMB-1.</title>
        <authorList>
            <person name="Matsunaga T."/>
            <person name="Okamura Y."/>
            <person name="Fukuda Y."/>
            <person name="Wahyudi A.T."/>
            <person name="Murase Y."/>
            <person name="Takeyama H."/>
        </authorList>
    </citation>
    <scope>NUCLEOTIDE SEQUENCE [LARGE SCALE GENOMIC DNA]</scope>
    <source>
        <strain evidence="3">ATCC 700264 / AMB-1</strain>
    </source>
</reference>
<feature type="compositionally biased region" description="Basic and acidic residues" evidence="1">
    <location>
        <begin position="48"/>
        <end position="58"/>
    </location>
</feature>
<dbReference type="AlphaFoldDB" id="Q2W555"/>
<evidence type="ECO:0000256" key="1">
    <source>
        <dbReference type="SAM" id="MobiDB-lite"/>
    </source>
</evidence>
<sequence>MITMVARAMLPLPAVQGRRDYGKSKGNKPPLRPGKAILNHFRRMPLKGPDRSKGWTEQ</sequence>
<gene>
    <name evidence="2" type="ordered locus">amb2216</name>
</gene>
<dbReference type="Proteomes" id="UP000007058">
    <property type="component" value="Chromosome"/>
</dbReference>
<dbReference type="STRING" id="342108.amb2216"/>
<dbReference type="KEGG" id="mag:amb2216"/>
<dbReference type="EMBL" id="AP007255">
    <property type="protein sequence ID" value="BAE51020.1"/>
    <property type="molecule type" value="Genomic_DNA"/>
</dbReference>
<keyword evidence="3" id="KW-1185">Reference proteome</keyword>
<accession>Q2W555</accession>
<proteinExistence type="predicted"/>
<protein>
    <submittedName>
        <fullName evidence="2">Uncharacterized protein</fullName>
    </submittedName>
</protein>
<name>Q2W555_PARM1</name>